<reference evidence="1" key="1">
    <citation type="submission" date="2020-04" db="EMBL/GenBank/DDBJ databases">
        <authorList>
            <person name="Chiriac C."/>
            <person name="Salcher M."/>
            <person name="Ghai R."/>
            <person name="Kavagutti S V."/>
        </authorList>
    </citation>
    <scope>NUCLEOTIDE SEQUENCE</scope>
</reference>
<dbReference type="EMBL" id="LR796245">
    <property type="protein sequence ID" value="CAB4131335.1"/>
    <property type="molecule type" value="Genomic_DNA"/>
</dbReference>
<gene>
    <name evidence="1" type="ORF">UFOVP129_71</name>
</gene>
<proteinExistence type="predicted"/>
<accession>A0A6J5LB78</accession>
<evidence type="ECO:0000313" key="1">
    <source>
        <dbReference type="EMBL" id="CAB4131335.1"/>
    </source>
</evidence>
<sequence>MQVLQEEIISQYLEEMPVGKPPKKEQSKWAAKIEIAKKYTPEQIQHLDYEYYNRNRLSRDI</sequence>
<name>A0A6J5LB78_9CAUD</name>
<organism evidence="1">
    <name type="scientific">uncultured Caudovirales phage</name>
    <dbReference type="NCBI Taxonomy" id="2100421"/>
    <lineage>
        <taxon>Viruses</taxon>
        <taxon>Duplodnaviria</taxon>
        <taxon>Heunggongvirae</taxon>
        <taxon>Uroviricota</taxon>
        <taxon>Caudoviricetes</taxon>
        <taxon>Peduoviridae</taxon>
        <taxon>Maltschvirus</taxon>
        <taxon>Maltschvirus maltsch</taxon>
    </lineage>
</organism>
<protein>
    <submittedName>
        <fullName evidence="1">Uncharacterized protein</fullName>
    </submittedName>
</protein>